<organism evidence="11 12">
    <name type="scientific">Sphaerosporella brunnea</name>
    <dbReference type="NCBI Taxonomy" id="1250544"/>
    <lineage>
        <taxon>Eukaryota</taxon>
        <taxon>Fungi</taxon>
        <taxon>Dikarya</taxon>
        <taxon>Ascomycota</taxon>
        <taxon>Pezizomycotina</taxon>
        <taxon>Pezizomycetes</taxon>
        <taxon>Pezizales</taxon>
        <taxon>Pyronemataceae</taxon>
        <taxon>Sphaerosporella</taxon>
    </lineage>
</organism>
<dbReference type="GO" id="GO:0006882">
    <property type="term" value="P:intracellular zinc ion homeostasis"/>
    <property type="evidence" value="ECO:0007669"/>
    <property type="project" value="InterPro"/>
</dbReference>
<dbReference type="PANTHER" id="PTHR45755:SF4">
    <property type="entry name" value="ZINC TRANSPORTER 7"/>
    <property type="match status" value="1"/>
</dbReference>
<keyword evidence="12" id="KW-1185">Reference proteome</keyword>
<dbReference type="GO" id="GO:0005789">
    <property type="term" value="C:endoplasmic reticulum membrane"/>
    <property type="evidence" value="ECO:0007669"/>
    <property type="project" value="UniProtKB-SubCell"/>
</dbReference>
<evidence type="ECO:0000313" key="12">
    <source>
        <dbReference type="Proteomes" id="UP000326924"/>
    </source>
</evidence>
<evidence type="ECO:0000256" key="8">
    <source>
        <dbReference type="RuleBase" id="RU369017"/>
    </source>
</evidence>
<comment type="subcellular location">
    <subcellularLocation>
        <location evidence="8">Endoplasmic reticulum membrane</location>
        <topology evidence="8">Multi-pass membrane protein</topology>
    </subcellularLocation>
    <subcellularLocation>
        <location evidence="1">Membrane</location>
        <topology evidence="1">Multi-pass membrane protein</topology>
    </subcellularLocation>
</comment>
<dbReference type="GO" id="GO:0031410">
    <property type="term" value="C:cytoplasmic vesicle"/>
    <property type="evidence" value="ECO:0007669"/>
    <property type="project" value="TreeGrafter"/>
</dbReference>
<dbReference type="InParanoid" id="A0A5J5FBU9"/>
<evidence type="ECO:0000313" key="11">
    <source>
        <dbReference type="EMBL" id="KAA8914487.1"/>
    </source>
</evidence>
<dbReference type="InterPro" id="IPR058533">
    <property type="entry name" value="Cation_efflux_TM"/>
</dbReference>
<keyword evidence="6 8" id="KW-0406">Ion transport</keyword>
<evidence type="ECO:0000256" key="2">
    <source>
        <dbReference type="ARBA" id="ARBA00008873"/>
    </source>
</evidence>
<dbReference type="GO" id="GO:1904257">
    <property type="term" value="P:zinc ion import into Golgi lumen"/>
    <property type="evidence" value="ECO:0007669"/>
    <property type="project" value="TreeGrafter"/>
</dbReference>
<evidence type="ECO:0000256" key="1">
    <source>
        <dbReference type="ARBA" id="ARBA00004141"/>
    </source>
</evidence>
<feature type="transmembrane region" description="Helical" evidence="8">
    <location>
        <begin position="87"/>
        <end position="107"/>
    </location>
</feature>
<dbReference type="Gene3D" id="1.20.1510.10">
    <property type="entry name" value="Cation efflux protein transmembrane domain"/>
    <property type="match status" value="1"/>
</dbReference>
<keyword evidence="4 8" id="KW-0812">Transmembrane</keyword>
<comment type="caution">
    <text evidence="11">The sequence shown here is derived from an EMBL/GenBank/DDBJ whole genome shotgun (WGS) entry which is preliminary data.</text>
</comment>
<keyword evidence="3 8" id="KW-0813">Transport</keyword>
<evidence type="ECO:0000256" key="3">
    <source>
        <dbReference type="ARBA" id="ARBA00022448"/>
    </source>
</evidence>
<reference evidence="11 12" key="1">
    <citation type="submission" date="2019-09" db="EMBL/GenBank/DDBJ databases">
        <title>Draft genome of the ectomycorrhizal ascomycete Sphaerosporella brunnea.</title>
        <authorList>
            <consortium name="DOE Joint Genome Institute"/>
            <person name="Benucci G.M."/>
            <person name="Marozzi G."/>
            <person name="Antonielli L."/>
            <person name="Sanchez S."/>
            <person name="Marco P."/>
            <person name="Wang X."/>
            <person name="Falini L.B."/>
            <person name="Barry K."/>
            <person name="Haridas S."/>
            <person name="Lipzen A."/>
            <person name="Labutti K."/>
            <person name="Grigoriev I.V."/>
            <person name="Murat C."/>
            <person name="Martin F."/>
            <person name="Albertini E."/>
            <person name="Donnini D."/>
            <person name="Bonito G."/>
        </authorList>
    </citation>
    <scope>NUCLEOTIDE SEQUENCE [LARGE SCALE GENOMIC DNA]</scope>
    <source>
        <strain evidence="11 12">Sb_GMNB300</strain>
    </source>
</reference>
<evidence type="ECO:0000256" key="5">
    <source>
        <dbReference type="ARBA" id="ARBA00022989"/>
    </source>
</evidence>
<feature type="transmembrane region" description="Helical" evidence="8">
    <location>
        <begin position="270"/>
        <end position="288"/>
    </location>
</feature>
<name>A0A5J5FBU9_9PEZI</name>
<feature type="transmembrane region" description="Helical" evidence="8">
    <location>
        <begin position="188"/>
        <end position="209"/>
    </location>
</feature>
<dbReference type="FunFam" id="1.20.1510.10:FF:000014">
    <property type="entry name" value="Cation efflux protein/ zinc transporter"/>
    <property type="match status" value="1"/>
</dbReference>
<accession>A0A5J5FBU9</accession>
<evidence type="ECO:0000256" key="6">
    <source>
        <dbReference type="ARBA" id="ARBA00023065"/>
    </source>
</evidence>
<dbReference type="InterPro" id="IPR027469">
    <property type="entry name" value="Cation_efflux_TMD_sf"/>
</dbReference>
<feature type="region of interest" description="Disordered" evidence="9">
    <location>
        <begin position="1"/>
        <end position="57"/>
    </location>
</feature>
<dbReference type="Pfam" id="PF01545">
    <property type="entry name" value="Cation_efflux"/>
    <property type="match status" value="1"/>
</dbReference>
<proteinExistence type="inferred from homology"/>
<evidence type="ECO:0000256" key="9">
    <source>
        <dbReference type="SAM" id="MobiDB-lite"/>
    </source>
</evidence>
<dbReference type="PANTHER" id="PTHR45755">
    <property type="match status" value="1"/>
</dbReference>
<gene>
    <name evidence="11" type="ORF">FN846DRAFT_771211</name>
</gene>
<feature type="transmembrane region" description="Helical" evidence="8">
    <location>
        <begin position="119"/>
        <end position="137"/>
    </location>
</feature>
<dbReference type="InterPro" id="IPR002524">
    <property type="entry name" value="Cation_efflux"/>
</dbReference>
<keyword evidence="8" id="KW-0256">Endoplasmic reticulum</keyword>
<protein>
    <recommendedName>
        <fullName evidence="8">Zinc transporter</fullName>
    </recommendedName>
</protein>
<dbReference type="SUPFAM" id="SSF161111">
    <property type="entry name" value="Cation efflux protein transmembrane domain-like"/>
    <property type="match status" value="1"/>
</dbReference>
<dbReference type="GO" id="GO:0005794">
    <property type="term" value="C:Golgi apparatus"/>
    <property type="evidence" value="ECO:0007669"/>
    <property type="project" value="TreeGrafter"/>
</dbReference>
<dbReference type="NCBIfam" id="TIGR01297">
    <property type="entry name" value="CDF"/>
    <property type="match status" value="1"/>
</dbReference>
<evidence type="ECO:0000256" key="4">
    <source>
        <dbReference type="ARBA" id="ARBA00022692"/>
    </source>
</evidence>
<keyword evidence="7 8" id="KW-0472">Membrane</keyword>
<dbReference type="AlphaFoldDB" id="A0A5J5FBU9"/>
<dbReference type="InterPro" id="IPR045316">
    <property type="entry name" value="Msc2-like"/>
</dbReference>
<dbReference type="GO" id="GO:0005385">
    <property type="term" value="F:zinc ion transmembrane transporter activity"/>
    <property type="evidence" value="ECO:0007669"/>
    <property type="project" value="UniProtKB-UniRule"/>
</dbReference>
<sequence length="385" mass="41826">MDVISHRTALTYDKSSSSGEHSHEHSHSHSSHDHSHSNGHPHGHSHNHDDHHHHAAPPSAASKFLMRKFEGVPLIHSILAEKDSRRISYFMCLNFLFMMVQTIYGFITGSLGLISDSVHMFFDCLALAVGVCAAVMSKWPPSTRYPYGLGKMDTLAGFANGIFLMLISVEIVFEALERLRTPTEMSRLGELFVVSTAGLAVNMVGIFAFDHAHVHAGGGGHSHSHGGGGHGNDNMHGIFLHILADALGSVSVVISTMLIHYTSWPGFDPLASMLIAVLIFASSVPLVTSAAKNLLLTVDAGTEYTLRETIAGISALPGVRGYQATRFWESGEGMVRGVIHITAEGDPEAVRRRVEDWLKSNVEKVDVTVVVEHGAEGGCWCRRKD</sequence>
<feature type="transmembrane region" description="Helical" evidence="8">
    <location>
        <begin position="238"/>
        <end position="258"/>
    </location>
</feature>
<feature type="domain" description="Cation efflux protein transmembrane" evidence="10">
    <location>
        <begin position="89"/>
        <end position="295"/>
    </location>
</feature>
<evidence type="ECO:0000259" key="10">
    <source>
        <dbReference type="Pfam" id="PF01545"/>
    </source>
</evidence>
<feature type="compositionally biased region" description="Basic and acidic residues" evidence="9">
    <location>
        <begin position="20"/>
        <end position="36"/>
    </location>
</feature>
<comment type="function">
    <text evidence="8">Functions as a zinc transporter.</text>
</comment>
<feature type="transmembrane region" description="Helical" evidence="8">
    <location>
        <begin position="157"/>
        <end position="176"/>
    </location>
</feature>
<evidence type="ECO:0000256" key="7">
    <source>
        <dbReference type="ARBA" id="ARBA00023136"/>
    </source>
</evidence>
<dbReference type="EMBL" id="VXIS01000005">
    <property type="protein sequence ID" value="KAA8914487.1"/>
    <property type="molecule type" value="Genomic_DNA"/>
</dbReference>
<dbReference type="Proteomes" id="UP000326924">
    <property type="component" value="Unassembled WGS sequence"/>
</dbReference>
<keyword evidence="5 8" id="KW-1133">Transmembrane helix</keyword>
<dbReference type="OrthoDB" id="78669at2759"/>
<comment type="similarity">
    <text evidence="2 8">Belongs to the cation diffusion facilitator (CDF) transporter (TC 2.A.4) family. SLC30A subfamily.</text>
</comment>